<accession>A0ABR8QNW7</accession>
<sequence length="47" mass="5413">MKRKKDEESKMKTDDDWNRTFYGAPTVGGMVIVLAIIGYIIYQVLMS</sequence>
<keyword evidence="3" id="KW-1185">Reference proteome</keyword>
<keyword evidence="1" id="KW-0812">Transmembrane</keyword>
<evidence type="ECO:0000313" key="2">
    <source>
        <dbReference type="EMBL" id="MBD7937232.1"/>
    </source>
</evidence>
<reference evidence="2 3" key="1">
    <citation type="submission" date="2020-08" db="EMBL/GenBank/DDBJ databases">
        <title>A Genomic Blueprint of the Chicken Gut Microbiome.</title>
        <authorList>
            <person name="Gilroy R."/>
            <person name="Ravi A."/>
            <person name="Getino M."/>
            <person name="Pursley I."/>
            <person name="Horton D.L."/>
            <person name="Alikhan N.-F."/>
            <person name="Baker D."/>
            <person name="Gharbi K."/>
            <person name="Hall N."/>
            <person name="Watson M."/>
            <person name="Adriaenssens E.M."/>
            <person name="Foster-Nyarko E."/>
            <person name="Jarju S."/>
            <person name="Secka A."/>
            <person name="Antonio M."/>
            <person name="Oren A."/>
            <person name="Chaudhuri R."/>
            <person name="La Ragione R.M."/>
            <person name="Hildebrand F."/>
            <person name="Pallen M.J."/>
        </authorList>
    </citation>
    <scope>NUCLEOTIDE SEQUENCE [LARGE SCALE GENOMIC DNA]</scope>
    <source>
        <strain evidence="2 3">Sa5YUA1</strain>
    </source>
</reference>
<evidence type="ECO:0008006" key="4">
    <source>
        <dbReference type="Google" id="ProtNLM"/>
    </source>
</evidence>
<evidence type="ECO:0000313" key="3">
    <source>
        <dbReference type="Proteomes" id="UP000657931"/>
    </source>
</evidence>
<name>A0ABR8QNW7_9BACI</name>
<comment type="caution">
    <text evidence="2">The sequence shown here is derived from an EMBL/GenBank/DDBJ whole genome shotgun (WGS) entry which is preliminary data.</text>
</comment>
<dbReference type="EMBL" id="JACSQT010000003">
    <property type="protein sequence ID" value="MBD7937232.1"/>
    <property type="molecule type" value="Genomic_DNA"/>
</dbReference>
<organism evidence="2 3">
    <name type="scientific">Cytobacillus stercorigallinarum</name>
    <dbReference type="NCBI Taxonomy" id="2762240"/>
    <lineage>
        <taxon>Bacteria</taxon>
        <taxon>Bacillati</taxon>
        <taxon>Bacillota</taxon>
        <taxon>Bacilli</taxon>
        <taxon>Bacillales</taxon>
        <taxon>Bacillaceae</taxon>
        <taxon>Cytobacillus</taxon>
    </lineage>
</organism>
<feature type="transmembrane region" description="Helical" evidence="1">
    <location>
        <begin position="21"/>
        <end position="42"/>
    </location>
</feature>
<keyword evidence="1" id="KW-1133">Transmembrane helix</keyword>
<gene>
    <name evidence="2" type="ORF">H9655_09325</name>
</gene>
<protein>
    <recommendedName>
        <fullName evidence="4">YqzM family protein</fullName>
    </recommendedName>
</protein>
<dbReference type="RefSeq" id="WP_191813245.1">
    <property type="nucleotide sequence ID" value="NZ_JACSQT010000003.1"/>
</dbReference>
<evidence type="ECO:0000256" key="1">
    <source>
        <dbReference type="SAM" id="Phobius"/>
    </source>
</evidence>
<dbReference type="Proteomes" id="UP000657931">
    <property type="component" value="Unassembled WGS sequence"/>
</dbReference>
<keyword evidence="1" id="KW-0472">Membrane</keyword>
<proteinExistence type="predicted"/>